<evidence type="ECO:0000313" key="7">
    <source>
        <dbReference type="Proteomes" id="UP000580691"/>
    </source>
</evidence>
<reference evidence="6 7" key="1">
    <citation type="submission" date="2019-09" db="EMBL/GenBank/DDBJ databases">
        <title>Bird 10,000 Genomes (B10K) Project - Family phase.</title>
        <authorList>
            <person name="Zhang G."/>
        </authorList>
    </citation>
    <scope>NUCLEOTIDE SEQUENCE [LARGE SCALE GENOMIC DNA]</scope>
    <source>
        <strain evidence="6">B10K-DU-002-08</strain>
        <tissue evidence="6">Muscle</tissue>
    </source>
</reference>
<dbReference type="InterPro" id="IPR000719">
    <property type="entry name" value="Prot_kinase_dom"/>
</dbReference>
<evidence type="ECO:0000256" key="2">
    <source>
        <dbReference type="ARBA" id="ARBA00012513"/>
    </source>
</evidence>
<dbReference type="EC" id="2.7.11.1" evidence="2"/>
<feature type="non-terminal residue" evidence="6">
    <location>
        <position position="1"/>
    </location>
</feature>
<protein>
    <recommendedName>
        <fullName evidence="2">non-specific serine/threonine protein kinase</fullName>
        <ecNumber evidence="2">2.7.11.1</ecNumber>
    </recommendedName>
</protein>
<dbReference type="PROSITE" id="PS00108">
    <property type="entry name" value="PROTEIN_KINASE_ST"/>
    <property type="match status" value="1"/>
</dbReference>
<evidence type="ECO:0000256" key="4">
    <source>
        <dbReference type="ARBA" id="ARBA00022840"/>
    </source>
</evidence>
<dbReference type="InterPro" id="IPR008271">
    <property type="entry name" value="Ser/Thr_kinase_AS"/>
</dbReference>
<keyword evidence="7" id="KW-1185">Reference proteome</keyword>
<dbReference type="PROSITE" id="PS50011">
    <property type="entry name" value="PROTEIN_KINASE_DOM"/>
    <property type="match status" value="1"/>
</dbReference>
<keyword evidence="4" id="KW-0067">ATP-binding</keyword>
<evidence type="ECO:0000313" key="6">
    <source>
        <dbReference type="EMBL" id="NWR03329.1"/>
    </source>
</evidence>
<evidence type="ECO:0000256" key="3">
    <source>
        <dbReference type="ARBA" id="ARBA00022741"/>
    </source>
</evidence>
<dbReference type="PANTHER" id="PTHR45832">
    <property type="entry name" value="SERINE/THREONINE-PROTEIN KINASE SAMKA-RELATED-RELATED"/>
    <property type="match status" value="1"/>
</dbReference>
<proteinExistence type="inferred from homology"/>
<dbReference type="SMART" id="SM00220">
    <property type="entry name" value="S_TKc"/>
    <property type="match status" value="1"/>
</dbReference>
<dbReference type="GO" id="GO:0004674">
    <property type="term" value="F:protein serine/threonine kinase activity"/>
    <property type="evidence" value="ECO:0007669"/>
    <property type="project" value="UniProtKB-EC"/>
</dbReference>
<dbReference type="Pfam" id="PF00069">
    <property type="entry name" value="Pkinase"/>
    <property type="match status" value="1"/>
</dbReference>
<sequence length="246" mass="27805">VAIKKITLQGLLGKEGTINDLIVMKMDKNPNIVNYLESYLVHGQLWLVMEYMDGGTLSDVIYETHMSEGEIATISRECLQGLDFLHSNHIIHRDVKSHNILVRTDGSVKLADIGLFAQLLPEQSRQSSVARTSGCMAPEIKAGQLYGPKGDIWSFGITVIEMVERKLPYWNETSVLPELLIDTERKLKLQQPKLFSSFLHDFLSCCLQTDEVQRWSAKELLKHPFVTLAEPASSLMPLIVSVKRRK</sequence>
<dbReference type="Gene3D" id="1.10.510.10">
    <property type="entry name" value="Transferase(Phosphotransferase) domain 1"/>
    <property type="match status" value="1"/>
</dbReference>
<dbReference type="SUPFAM" id="SSF56112">
    <property type="entry name" value="Protein kinase-like (PK-like)"/>
    <property type="match status" value="1"/>
</dbReference>
<dbReference type="EMBL" id="VXBN01006033">
    <property type="protein sequence ID" value="NWR03329.1"/>
    <property type="molecule type" value="Genomic_DNA"/>
</dbReference>
<dbReference type="InterPro" id="IPR051931">
    <property type="entry name" value="PAK3-like"/>
</dbReference>
<comment type="similarity">
    <text evidence="1">Belongs to the protein kinase superfamily. STE Ser/Thr protein kinase family. STE20 subfamily.</text>
</comment>
<dbReference type="AlphaFoldDB" id="A0A7K4TZA0"/>
<dbReference type="InterPro" id="IPR011009">
    <property type="entry name" value="Kinase-like_dom_sf"/>
</dbReference>
<evidence type="ECO:0000256" key="1">
    <source>
        <dbReference type="ARBA" id="ARBA00008874"/>
    </source>
</evidence>
<dbReference type="OrthoDB" id="9210033at2759"/>
<dbReference type="Gene3D" id="3.30.200.20">
    <property type="entry name" value="Phosphorylase Kinase, domain 1"/>
    <property type="match status" value="1"/>
</dbReference>
<keyword evidence="6" id="KW-0418">Kinase</keyword>
<dbReference type="PANTHER" id="PTHR45832:SF22">
    <property type="entry name" value="SERINE_THREONINE-PROTEIN KINASE SAMKA-RELATED"/>
    <property type="match status" value="1"/>
</dbReference>
<dbReference type="Proteomes" id="UP000580691">
    <property type="component" value="Unassembled WGS sequence"/>
</dbReference>
<dbReference type="GO" id="GO:0005524">
    <property type="term" value="F:ATP binding"/>
    <property type="evidence" value="ECO:0007669"/>
    <property type="project" value="UniProtKB-KW"/>
</dbReference>
<name>A0A7K4TZA0_9SYLV</name>
<comment type="caution">
    <text evidence="6">The sequence shown here is derived from an EMBL/GenBank/DDBJ whole genome shotgun (WGS) entry which is preliminary data.</text>
</comment>
<accession>A0A7K4TZA0</accession>
<dbReference type="PIRSF" id="PIRSF000654">
    <property type="entry name" value="Integrin-linked_kinase"/>
    <property type="match status" value="1"/>
</dbReference>
<gene>
    <name evidence="6" type="primary">Pak3_5</name>
    <name evidence="6" type="ORF">SINWEB_R13735</name>
</gene>
<feature type="non-terminal residue" evidence="6">
    <location>
        <position position="246"/>
    </location>
</feature>
<feature type="domain" description="Protein kinase" evidence="5">
    <location>
        <begin position="1"/>
        <end position="226"/>
    </location>
</feature>
<organism evidence="6 7">
    <name type="scientific">Sinosuthora webbiana</name>
    <dbReference type="NCBI Taxonomy" id="337173"/>
    <lineage>
        <taxon>Eukaryota</taxon>
        <taxon>Metazoa</taxon>
        <taxon>Chordata</taxon>
        <taxon>Craniata</taxon>
        <taxon>Vertebrata</taxon>
        <taxon>Euteleostomi</taxon>
        <taxon>Archelosauria</taxon>
        <taxon>Archosauria</taxon>
        <taxon>Dinosauria</taxon>
        <taxon>Saurischia</taxon>
        <taxon>Theropoda</taxon>
        <taxon>Coelurosauria</taxon>
        <taxon>Aves</taxon>
        <taxon>Neognathae</taxon>
        <taxon>Neoaves</taxon>
        <taxon>Telluraves</taxon>
        <taxon>Australaves</taxon>
        <taxon>Passeriformes</taxon>
        <taxon>Sylvioidea</taxon>
        <taxon>Sylviidae</taxon>
        <taxon>Sinosuthora</taxon>
    </lineage>
</organism>
<evidence type="ECO:0000259" key="5">
    <source>
        <dbReference type="PROSITE" id="PS50011"/>
    </source>
</evidence>
<keyword evidence="3" id="KW-0547">Nucleotide-binding</keyword>
<keyword evidence="6" id="KW-0808">Transferase</keyword>